<accession>A0A195DP68</accession>
<dbReference type="Proteomes" id="UP000078492">
    <property type="component" value="Unassembled WGS sequence"/>
</dbReference>
<dbReference type="AlphaFoldDB" id="A0A195DP68"/>
<keyword evidence="2" id="KW-1185">Reference proteome</keyword>
<sequence>NITGILLTFCRQIVNLHFCTISAMLHCNLQYCNITAILRQSSVLYGFNMKKNCAN</sequence>
<dbReference type="EMBL" id="KQ980662">
    <property type="protein sequence ID" value="KYN14710.1"/>
    <property type="molecule type" value="Genomic_DNA"/>
</dbReference>
<evidence type="ECO:0000313" key="2">
    <source>
        <dbReference type="Proteomes" id="UP000078492"/>
    </source>
</evidence>
<organism evidence="1 2">
    <name type="scientific">Trachymyrmex cornetzi</name>
    <dbReference type="NCBI Taxonomy" id="471704"/>
    <lineage>
        <taxon>Eukaryota</taxon>
        <taxon>Metazoa</taxon>
        <taxon>Ecdysozoa</taxon>
        <taxon>Arthropoda</taxon>
        <taxon>Hexapoda</taxon>
        <taxon>Insecta</taxon>
        <taxon>Pterygota</taxon>
        <taxon>Neoptera</taxon>
        <taxon>Endopterygota</taxon>
        <taxon>Hymenoptera</taxon>
        <taxon>Apocrita</taxon>
        <taxon>Aculeata</taxon>
        <taxon>Formicoidea</taxon>
        <taxon>Formicidae</taxon>
        <taxon>Myrmicinae</taxon>
        <taxon>Trachymyrmex</taxon>
    </lineage>
</organism>
<reference evidence="1 2" key="1">
    <citation type="submission" date="2015-09" db="EMBL/GenBank/DDBJ databases">
        <title>Trachymyrmex cornetzi WGS genome.</title>
        <authorList>
            <person name="Nygaard S."/>
            <person name="Hu H."/>
            <person name="Boomsma J."/>
            <person name="Zhang G."/>
        </authorList>
    </citation>
    <scope>NUCLEOTIDE SEQUENCE [LARGE SCALE GENOMIC DNA]</scope>
    <source>
        <strain evidence="1">Tcor2-1</strain>
        <tissue evidence="1">Whole body</tissue>
    </source>
</reference>
<gene>
    <name evidence="1" type="ORF">ALC57_13124</name>
</gene>
<proteinExistence type="predicted"/>
<name>A0A195DP68_9HYME</name>
<protein>
    <submittedName>
        <fullName evidence="1">Uncharacterized protein</fullName>
    </submittedName>
</protein>
<evidence type="ECO:0000313" key="1">
    <source>
        <dbReference type="EMBL" id="KYN14710.1"/>
    </source>
</evidence>
<feature type="non-terminal residue" evidence="1">
    <location>
        <position position="1"/>
    </location>
</feature>